<sequence>MLLNHPLRSCLLLGTIFPYLGSTKPEPASADGLVEASIGALKGKLDTHKEFDYIVVGGGTGGNAVGTRLAEAGFKVAIVEAGAFYEIAKPVLGTTPAGDIIGIGWNMLDAVPTVDWTFQTEPQAGANNRKFHYAQGKCVGGSSALNFMIYHRGTTGTYDQWADAVGDDSYRYVTVWQRRRGHTFTPPDLQKRKSNASTPYDASDYLPAGQGGPVQVGYSNWVSSWSTWLEQGLKAVGMQRTTDFNKGKLLGYHYTQTTIRNSDATRSSSAQYIYKAMADKVGSLKVFTLTQATKILFDSEKKATGVEVSSLGIKYTLKASKEVIVSGGAFKSPQLLMVSGVGPKDTLDKFKIPVVAALPGVGQNMWDHIFFGPSYAVKFPTIDDILLNPLSLAKALAQYVFSHDGVLSSNIIEFVGWEKLPDKYRNTFSAETKQALAGFSDDWPEVEYLGANGFLGTFEWPLMKQPLTGKQYATILGALVAPLSRGNVTLKSASGLDDPAINPNWLTDKADQEVAVASFKRMREVWNTPQLKSIVIGNEYWPGQDKDSDAEILEMVRNSLMTVWHPSCTCKMGKKEDKMAVVDSAARVFGVQGVRVVDASAFPILPPGHPQSSIYALAEKIADHIIQGQN</sequence>
<feature type="active site" description="Proton donor" evidence="3">
    <location>
        <position position="565"/>
    </location>
</feature>
<evidence type="ECO:0000256" key="6">
    <source>
        <dbReference type="SAM" id="MobiDB-lite"/>
    </source>
</evidence>
<evidence type="ECO:0000256" key="5">
    <source>
        <dbReference type="RuleBase" id="RU003968"/>
    </source>
</evidence>
<keyword evidence="11" id="KW-1185">Reference proteome</keyword>
<feature type="active site" description="Proton acceptor" evidence="3">
    <location>
        <position position="609"/>
    </location>
</feature>
<evidence type="ECO:0000313" key="10">
    <source>
        <dbReference type="EMBL" id="KYK58802.1"/>
    </source>
</evidence>
<dbReference type="EMBL" id="LAYC01000002">
    <property type="protein sequence ID" value="KYK58802.1"/>
    <property type="molecule type" value="Genomic_DNA"/>
</dbReference>
<dbReference type="Proteomes" id="UP000076580">
    <property type="component" value="Chromosome 02"/>
</dbReference>
<organism evidence="10 11">
    <name type="scientific">Drechmeria coniospora</name>
    <name type="common">Nematophagous fungus</name>
    <name type="synonym">Meria coniospora</name>
    <dbReference type="NCBI Taxonomy" id="98403"/>
    <lineage>
        <taxon>Eukaryota</taxon>
        <taxon>Fungi</taxon>
        <taxon>Dikarya</taxon>
        <taxon>Ascomycota</taxon>
        <taxon>Pezizomycotina</taxon>
        <taxon>Sordariomycetes</taxon>
        <taxon>Hypocreomycetidae</taxon>
        <taxon>Hypocreales</taxon>
        <taxon>Ophiocordycipitaceae</taxon>
        <taxon>Drechmeria</taxon>
    </lineage>
</organism>
<name>A0A151GP77_DRECN</name>
<evidence type="ECO:0000256" key="1">
    <source>
        <dbReference type="ARBA" id="ARBA00010790"/>
    </source>
</evidence>
<keyword evidence="7" id="KW-0732">Signal</keyword>
<dbReference type="Pfam" id="PF00732">
    <property type="entry name" value="GMC_oxred_N"/>
    <property type="match status" value="1"/>
</dbReference>
<dbReference type="PANTHER" id="PTHR11552">
    <property type="entry name" value="GLUCOSE-METHANOL-CHOLINE GMC OXIDOREDUCTASE"/>
    <property type="match status" value="1"/>
</dbReference>
<evidence type="ECO:0000256" key="7">
    <source>
        <dbReference type="SAM" id="SignalP"/>
    </source>
</evidence>
<dbReference type="STRING" id="98403.A0A151GP77"/>
<feature type="region of interest" description="Disordered" evidence="6">
    <location>
        <begin position="184"/>
        <end position="206"/>
    </location>
</feature>
<dbReference type="Gene3D" id="3.30.560.10">
    <property type="entry name" value="Glucose Oxidase, domain 3"/>
    <property type="match status" value="1"/>
</dbReference>
<dbReference type="InterPro" id="IPR036188">
    <property type="entry name" value="FAD/NAD-bd_sf"/>
</dbReference>
<comment type="caution">
    <text evidence="10">The sequence shown here is derived from an EMBL/GenBank/DDBJ whole genome shotgun (WGS) entry which is preliminary data.</text>
</comment>
<evidence type="ECO:0000256" key="2">
    <source>
        <dbReference type="ARBA" id="ARBA00023180"/>
    </source>
</evidence>
<keyword evidence="2" id="KW-0325">Glycoprotein</keyword>
<protein>
    <recommendedName>
        <fullName evidence="8 9">Glucose-methanol-choline oxidoreductase N-terminal domain-containing protein</fullName>
    </recommendedName>
</protein>
<feature type="signal peptide" evidence="7">
    <location>
        <begin position="1"/>
        <end position="22"/>
    </location>
</feature>
<keyword evidence="5" id="KW-0285">Flavoprotein</keyword>
<feature type="binding site" evidence="4">
    <location>
        <begin position="610"/>
        <end position="611"/>
    </location>
    <ligand>
        <name>FAD</name>
        <dbReference type="ChEBI" id="CHEBI:57692"/>
    </ligand>
</feature>
<dbReference type="InterPro" id="IPR012132">
    <property type="entry name" value="GMC_OxRdtase"/>
</dbReference>
<evidence type="ECO:0000256" key="4">
    <source>
        <dbReference type="PIRSR" id="PIRSR000137-2"/>
    </source>
</evidence>
<feature type="chain" id="PRO_5007580791" description="Glucose-methanol-choline oxidoreductase N-terminal domain-containing protein" evidence="7">
    <location>
        <begin position="23"/>
        <end position="630"/>
    </location>
</feature>
<dbReference type="InterPro" id="IPR007867">
    <property type="entry name" value="GMC_OxRtase_C"/>
</dbReference>
<dbReference type="PANTHER" id="PTHR11552:SF138">
    <property type="entry name" value="DEHYDROGENASE PKFF-RELATED"/>
    <property type="match status" value="1"/>
</dbReference>
<dbReference type="AlphaFoldDB" id="A0A151GP77"/>
<keyword evidence="4 5" id="KW-0274">FAD</keyword>
<feature type="binding site" evidence="4">
    <location>
        <begin position="564"/>
        <end position="565"/>
    </location>
    <ligand>
        <name>FAD</name>
        <dbReference type="ChEBI" id="CHEBI:57692"/>
    </ligand>
</feature>
<evidence type="ECO:0000256" key="3">
    <source>
        <dbReference type="PIRSR" id="PIRSR000137-1"/>
    </source>
</evidence>
<dbReference type="InterPro" id="IPR000172">
    <property type="entry name" value="GMC_OxRdtase_N"/>
</dbReference>
<dbReference type="PROSITE" id="PS00624">
    <property type="entry name" value="GMC_OXRED_2"/>
    <property type="match status" value="1"/>
</dbReference>
<dbReference type="Pfam" id="PF05199">
    <property type="entry name" value="GMC_oxred_C"/>
    <property type="match status" value="1"/>
</dbReference>
<dbReference type="RefSeq" id="XP_040658154.1">
    <property type="nucleotide sequence ID" value="XM_040803121.1"/>
</dbReference>
<proteinExistence type="inferred from homology"/>
<dbReference type="PROSITE" id="PS00623">
    <property type="entry name" value="GMC_OXRED_1"/>
    <property type="match status" value="1"/>
</dbReference>
<evidence type="ECO:0000259" key="8">
    <source>
        <dbReference type="PROSITE" id="PS00623"/>
    </source>
</evidence>
<dbReference type="Gene3D" id="3.50.50.60">
    <property type="entry name" value="FAD/NAD(P)-binding domain"/>
    <property type="match status" value="1"/>
</dbReference>
<reference evidence="10 11" key="1">
    <citation type="journal article" date="2016" name="Sci. Rep.">
        <title>Insights into Adaptations to a Near-Obligate Nematode Endoparasitic Lifestyle from the Finished Genome of Drechmeria coniospora.</title>
        <authorList>
            <person name="Zhang L."/>
            <person name="Zhou Z."/>
            <person name="Guo Q."/>
            <person name="Fokkens L."/>
            <person name="Miskei M."/>
            <person name="Pocsi I."/>
            <person name="Zhang W."/>
            <person name="Chen M."/>
            <person name="Wang L."/>
            <person name="Sun Y."/>
            <person name="Donzelli B.G."/>
            <person name="Gibson D.M."/>
            <person name="Nelson D.R."/>
            <person name="Luo J.G."/>
            <person name="Rep M."/>
            <person name="Liu H."/>
            <person name="Yang S."/>
            <person name="Wang J."/>
            <person name="Krasnoff S.B."/>
            <person name="Xu Y."/>
            <person name="Molnar I."/>
            <person name="Lin M."/>
        </authorList>
    </citation>
    <scope>NUCLEOTIDE SEQUENCE [LARGE SCALE GENOMIC DNA]</scope>
    <source>
        <strain evidence="10 11">ARSEF 6962</strain>
    </source>
</reference>
<dbReference type="GO" id="GO:0016614">
    <property type="term" value="F:oxidoreductase activity, acting on CH-OH group of donors"/>
    <property type="evidence" value="ECO:0007669"/>
    <property type="project" value="InterPro"/>
</dbReference>
<feature type="domain" description="Glucose-methanol-choline oxidoreductase N-terminal" evidence="8">
    <location>
        <begin position="136"/>
        <end position="159"/>
    </location>
</feature>
<dbReference type="PIRSF" id="PIRSF000137">
    <property type="entry name" value="Alcohol_oxidase"/>
    <property type="match status" value="1"/>
</dbReference>
<comment type="similarity">
    <text evidence="1 5">Belongs to the GMC oxidoreductase family.</text>
</comment>
<dbReference type="SUPFAM" id="SSF54373">
    <property type="entry name" value="FAD-linked reductases, C-terminal domain"/>
    <property type="match status" value="1"/>
</dbReference>
<dbReference type="InParanoid" id="A0A151GP77"/>
<dbReference type="GeneID" id="63718463"/>
<dbReference type="GO" id="GO:0044550">
    <property type="term" value="P:secondary metabolite biosynthetic process"/>
    <property type="evidence" value="ECO:0007669"/>
    <property type="project" value="TreeGrafter"/>
</dbReference>
<dbReference type="GO" id="GO:0050660">
    <property type="term" value="F:flavin adenine dinucleotide binding"/>
    <property type="evidence" value="ECO:0007669"/>
    <property type="project" value="InterPro"/>
</dbReference>
<evidence type="ECO:0000313" key="11">
    <source>
        <dbReference type="Proteomes" id="UP000076580"/>
    </source>
</evidence>
<evidence type="ECO:0000259" key="9">
    <source>
        <dbReference type="PROSITE" id="PS00624"/>
    </source>
</evidence>
<dbReference type="SUPFAM" id="SSF51905">
    <property type="entry name" value="FAD/NAD(P)-binding domain"/>
    <property type="match status" value="1"/>
</dbReference>
<feature type="domain" description="Glucose-methanol-choline oxidoreductase N-terminal" evidence="9">
    <location>
        <begin position="328"/>
        <end position="342"/>
    </location>
</feature>
<accession>A0A151GP77</accession>
<comment type="cofactor">
    <cofactor evidence="4">
        <name>FAD</name>
        <dbReference type="ChEBI" id="CHEBI:57692"/>
    </cofactor>
</comment>
<gene>
    <name evidence="10" type="ORF">DCS_05820</name>
</gene>